<dbReference type="RefSeq" id="WP_161005550.1">
    <property type="nucleotide sequence ID" value="NZ_WWCN01000003.1"/>
</dbReference>
<dbReference type="InterPro" id="IPR009057">
    <property type="entry name" value="Homeodomain-like_sf"/>
</dbReference>
<sequence length="303" mass="31586">MTAGNGVPADVAFVQSALGKVLAGVRAEGSASHRSIADYLMRNPMRGTALKIEEMAEGCKVSTATISRFARDIGFNSYGAMRSALAETLHTAMQPVEKLRSSIARRKASQSPGDASMEYAKANLATTHSANSPQVLDAVARKISGARAVYVLGLGMSSCLASMLTLHLQPFCGHVVEMAAAGGTEVAAGQLVHIRRGDVLVVFSFPRYSIDAMRLSQFARSQRATVIAITDSPSAPMVPLSDHVLYASGAHGVLPSSVVSAVATIEALVVSLMVSNKANVRKAARLGEVIGEYMVNGVAGGAV</sequence>
<dbReference type="SUPFAM" id="SSF53697">
    <property type="entry name" value="SIS domain"/>
    <property type="match status" value="1"/>
</dbReference>
<dbReference type="InterPro" id="IPR047640">
    <property type="entry name" value="RpiR-like"/>
</dbReference>
<dbReference type="EMBL" id="WWCN01000003">
    <property type="protein sequence ID" value="MYM22024.1"/>
    <property type="molecule type" value="Genomic_DNA"/>
</dbReference>
<dbReference type="Pfam" id="PF01418">
    <property type="entry name" value="HTH_6"/>
    <property type="match status" value="1"/>
</dbReference>
<dbReference type="InterPro" id="IPR036388">
    <property type="entry name" value="WH-like_DNA-bd_sf"/>
</dbReference>
<dbReference type="Gene3D" id="3.40.50.10490">
    <property type="entry name" value="Glucose-6-phosphate isomerase like protein, domain 1"/>
    <property type="match status" value="1"/>
</dbReference>
<dbReference type="AlphaFoldDB" id="A0A6L8K7X4"/>
<accession>A0A6L8K7X4</accession>
<organism evidence="7 8">
    <name type="scientific">Duganella flavida</name>
    <dbReference type="NCBI Taxonomy" id="2692175"/>
    <lineage>
        <taxon>Bacteria</taxon>
        <taxon>Pseudomonadati</taxon>
        <taxon>Pseudomonadota</taxon>
        <taxon>Betaproteobacteria</taxon>
        <taxon>Burkholderiales</taxon>
        <taxon>Oxalobacteraceae</taxon>
        <taxon>Telluria group</taxon>
        <taxon>Duganella</taxon>
    </lineage>
</organism>
<dbReference type="Pfam" id="PF01380">
    <property type="entry name" value="SIS"/>
    <property type="match status" value="1"/>
</dbReference>
<evidence type="ECO:0000259" key="5">
    <source>
        <dbReference type="PROSITE" id="PS51071"/>
    </source>
</evidence>
<reference evidence="7 8" key="1">
    <citation type="submission" date="2019-12" db="EMBL/GenBank/DDBJ databases">
        <title>Novel species isolated from a subtropical stream in China.</title>
        <authorList>
            <person name="Lu H."/>
        </authorList>
    </citation>
    <scope>NUCLEOTIDE SEQUENCE [LARGE SCALE GENOMIC DNA]</scope>
    <source>
        <strain evidence="7 8">FT135W</strain>
    </source>
</reference>
<feature type="domain" description="HTH rpiR-type" evidence="5">
    <location>
        <begin position="16"/>
        <end position="92"/>
    </location>
</feature>
<name>A0A6L8K7X4_9BURK</name>
<dbReference type="Proteomes" id="UP000479335">
    <property type="component" value="Unassembled WGS sequence"/>
</dbReference>
<protein>
    <submittedName>
        <fullName evidence="7">SIS domain-containing protein</fullName>
    </submittedName>
</protein>
<gene>
    <name evidence="7" type="ORF">GTP46_05120</name>
</gene>
<keyword evidence="8" id="KW-1185">Reference proteome</keyword>
<dbReference type="Gene3D" id="1.10.10.10">
    <property type="entry name" value="Winged helix-like DNA-binding domain superfamily/Winged helix DNA-binding domain"/>
    <property type="match status" value="1"/>
</dbReference>
<dbReference type="GO" id="GO:0003700">
    <property type="term" value="F:DNA-binding transcription factor activity"/>
    <property type="evidence" value="ECO:0007669"/>
    <property type="project" value="InterPro"/>
</dbReference>
<dbReference type="GO" id="GO:0097367">
    <property type="term" value="F:carbohydrate derivative binding"/>
    <property type="evidence" value="ECO:0007669"/>
    <property type="project" value="InterPro"/>
</dbReference>
<dbReference type="InterPro" id="IPR035472">
    <property type="entry name" value="RpiR-like_SIS"/>
</dbReference>
<evidence type="ECO:0000256" key="1">
    <source>
        <dbReference type="ARBA" id="ARBA00023015"/>
    </source>
</evidence>
<evidence type="ECO:0000256" key="2">
    <source>
        <dbReference type="ARBA" id="ARBA00023125"/>
    </source>
</evidence>
<dbReference type="GO" id="GO:0006096">
    <property type="term" value="P:glycolytic process"/>
    <property type="evidence" value="ECO:0007669"/>
    <property type="project" value="UniProtKB-KW"/>
</dbReference>
<keyword evidence="3" id="KW-0324">Glycolysis</keyword>
<dbReference type="PROSITE" id="PS51071">
    <property type="entry name" value="HTH_RPIR"/>
    <property type="match status" value="1"/>
</dbReference>
<keyword evidence="2" id="KW-0238">DNA-binding</keyword>
<dbReference type="SUPFAM" id="SSF46689">
    <property type="entry name" value="Homeodomain-like"/>
    <property type="match status" value="1"/>
</dbReference>
<evidence type="ECO:0000256" key="4">
    <source>
        <dbReference type="ARBA" id="ARBA00023163"/>
    </source>
</evidence>
<keyword evidence="1" id="KW-0805">Transcription regulation</keyword>
<proteinExistence type="predicted"/>
<comment type="caution">
    <text evidence="7">The sequence shown here is derived from an EMBL/GenBank/DDBJ whole genome shotgun (WGS) entry which is preliminary data.</text>
</comment>
<evidence type="ECO:0000259" key="6">
    <source>
        <dbReference type="PROSITE" id="PS51464"/>
    </source>
</evidence>
<evidence type="ECO:0000313" key="7">
    <source>
        <dbReference type="EMBL" id="MYM22024.1"/>
    </source>
</evidence>
<keyword evidence="4" id="KW-0804">Transcription</keyword>
<evidence type="ECO:0000256" key="3">
    <source>
        <dbReference type="ARBA" id="ARBA00023152"/>
    </source>
</evidence>
<dbReference type="PANTHER" id="PTHR30514">
    <property type="entry name" value="GLUCOKINASE"/>
    <property type="match status" value="1"/>
</dbReference>
<dbReference type="GO" id="GO:0003677">
    <property type="term" value="F:DNA binding"/>
    <property type="evidence" value="ECO:0007669"/>
    <property type="project" value="UniProtKB-KW"/>
</dbReference>
<dbReference type="InterPro" id="IPR001347">
    <property type="entry name" value="SIS_dom"/>
</dbReference>
<dbReference type="CDD" id="cd05013">
    <property type="entry name" value="SIS_RpiR"/>
    <property type="match status" value="1"/>
</dbReference>
<dbReference type="InterPro" id="IPR046348">
    <property type="entry name" value="SIS_dom_sf"/>
</dbReference>
<feature type="domain" description="SIS" evidence="6">
    <location>
        <begin position="139"/>
        <end position="278"/>
    </location>
</feature>
<dbReference type="InterPro" id="IPR000281">
    <property type="entry name" value="HTH_RpiR"/>
</dbReference>
<dbReference type="PROSITE" id="PS51464">
    <property type="entry name" value="SIS"/>
    <property type="match status" value="1"/>
</dbReference>
<evidence type="ECO:0000313" key="8">
    <source>
        <dbReference type="Proteomes" id="UP000479335"/>
    </source>
</evidence>
<dbReference type="PANTHER" id="PTHR30514:SF18">
    <property type="entry name" value="RPIR-FAMILY TRANSCRIPTIONAL REGULATOR"/>
    <property type="match status" value="1"/>
</dbReference>